<accession>A0A937F9Y2</accession>
<reference evidence="8" key="1">
    <citation type="submission" date="2021-01" db="EMBL/GenBank/DDBJ databases">
        <title>Fulvivirga kasyanovii gen. nov., sp nov., a novel member of the phylum Bacteroidetes isolated from seawater in a mussel farm.</title>
        <authorList>
            <person name="Zhao L.-H."/>
            <person name="Wang Z.-J."/>
        </authorList>
    </citation>
    <scope>NUCLEOTIDE SEQUENCE</scope>
    <source>
        <strain evidence="8">2943</strain>
    </source>
</reference>
<name>A0A937F9Y2_9BACT</name>
<dbReference type="PANTHER" id="PTHR43133:SF8">
    <property type="entry name" value="RNA POLYMERASE SIGMA FACTOR HI_1459-RELATED"/>
    <property type="match status" value="1"/>
</dbReference>
<dbReference type="InterPro" id="IPR007627">
    <property type="entry name" value="RNA_pol_sigma70_r2"/>
</dbReference>
<organism evidence="8 9">
    <name type="scientific">Fulvivirga sediminis</name>
    <dbReference type="NCBI Taxonomy" id="2803949"/>
    <lineage>
        <taxon>Bacteria</taxon>
        <taxon>Pseudomonadati</taxon>
        <taxon>Bacteroidota</taxon>
        <taxon>Cytophagia</taxon>
        <taxon>Cytophagales</taxon>
        <taxon>Fulvivirgaceae</taxon>
        <taxon>Fulvivirga</taxon>
    </lineage>
</organism>
<evidence type="ECO:0000256" key="1">
    <source>
        <dbReference type="ARBA" id="ARBA00010641"/>
    </source>
</evidence>
<dbReference type="GO" id="GO:0006352">
    <property type="term" value="P:DNA-templated transcription initiation"/>
    <property type="evidence" value="ECO:0007669"/>
    <property type="project" value="InterPro"/>
</dbReference>
<keyword evidence="4" id="KW-0238">DNA-binding</keyword>
<dbReference type="Gene3D" id="1.10.1740.10">
    <property type="match status" value="1"/>
</dbReference>
<dbReference type="InterPro" id="IPR036388">
    <property type="entry name" value="WH-like_DNA-bd_sf"/>
</dbReference>
<dbReference type="PANTHER" id="PTHR43133">
    <property type="entry name" value="RNA POLYMERASE ECF-TYPE SIGMA FACTO"/>
    <property type="match status" value="1"/>
</dbReference>
<evidence type="ECO:0000256" key="2">
    <source>
        <dbReference type="ARBA" id="ARBA00023015"/>
    </source>
</evidence>
<evidence type="ECO:0000256" key="4">
    <source>
        <dbReference type="ARBA" id="ARBA00023125"/>
    </source>
</evidence>
<keyword evidence="3" id="KW-0731">Sigma factor</keyword>
<dbReference type="GO" id="GO:0016987">
    <property type="term" value="F:sigma factor activity"/>
    <property type="evidence" value="ECO:0007669"/>
    <property type="project" value="UniProtKB-KW"/>
</dbReference>
<dbReference type="InterPro" id="IPR014284">
    <property type="entry name" value="RNA_pol_sigma-70_dom"/>
</dbReference>
<keyword evidence="2" id="KW-0805">Transcription regulation</keyword>
<proteinExistence type="inferred from homology"/>
<evidence type="ECO:0000259" key="6">
    <source>
        <dbReference type="Pfam" id="PF04542"/>
    </source>
</evidence>
<dbReference type="NCBIfam" id="TIGR02937">
    <property type="entry name" value="sigma70-ECF"/>
    <property type="match status" value="1"/>
</dbReference>
<dbReference type="Pfam" id="PF08281">
    <property type="entry name" value="Sigma70_r4_2"/>
    <property type="match status" value="1"/>
</dbReference>
<dbReference type="InterPro" id="IPR013324">
    <property type="entry name" value="RNA_pol_sigma_r3/r4-like"/>
</dbReference>
<evidence type="ECO:0000256" key="3">
    <source>
        <dbReference type="ARBA" id="ARBA00023082"/>
    </source>
</evidence>
<dbReference type="InterPro" id="IPR039425">
    <property type="entry name" value="RNA_pol_sigma-70-like"/>
</dbReference>
<dbReference type="InterPro" id="IPR013249">
    <property type="entry name" value="RNA_pol_sigma70_r4_t2"/>
</dbReference>
<dbReference type="SUPFAM" id="SSF88659">
    <property type="entry name" value="Sigma3 and sigma4 domains of RNA polymerase sigma factors"/>
    <property type="match status" value="1"/>
</dbReference>
<comment type="caution">
    <text evidence="8">The sequence shown here is derived from an EMBL/GenBank/DDBJ whole genome shotgun (WGS) entry which is preliminary data.</text>
</comment>
<sequence length="181" mass="21151">MAQSQKETIEKERGRLLSFIRARVNNMEDAEDILQDVLYQFVDGYGTIRSIEKATSWLFRVARNKIIDSYRKRSVRSDNVKLDQVGYDSEEGNIMLKDILPDIGDTPEEVHFREVIWEAITAALGELPEEQRDIFILHEFEDQSFKEISSRLGIPVNTLISRKRYAILALRKKLENLYKEL</sequence>
<evidence type="ECO:0000313" key="8">
    <source>
        <dbReference type="EMBL" id="MBL3657946.1"/>
    </source>
</evidence>
<keyword evidence="9" id="KW-1185">Reference proteome</keyword>
<keyword evidence="5" id="KW-0804">Transcription</keyword>
<feature type="domain" description="RNA polymerase sigma factor 70 region 4 type 2" evidence="7">
    <location>
        <begin position="118"/>
        <end position="159"/>
    </location>
</feature>
<dbReference type="RefSeq" id="WP_202245741.1">
    <property type="nucleotide sequence ID" value="NZ_JAESIY010000010.1"/>
</dbReference>
<protein>
    <submittedName>
        <fullName evidence="8">RNA polymerase sigma factor</fullName>
    </submittedName>
</protein>
<feature type="domain" description="RNA polymerase sigma-70 region 2" evidence="6">
    <location>
        <begin position="9"/>
        <end position="74"/>
    </location>
</feature>
<dbReference type="Pfam" id="PF04542">
    <property type="entry name" value="Sigma70_r2"/>
    <property type="match status" value="1"/>
</dbReference>
<comment type="similarity">
    <text evidence="1">Belongs to the sigma-70 factor family. ECF subfamily.</text>
</comment>
<dbReference type="InterPro" id="IPR013325">
    <property type="entry name" value="RNA_pol_sigma_r2"/>
</dbReference>
<dbReference type="AlphaFoldDB" id="A0A937F9Y2"/>
<dbReference type="GO" id="GO:0003677">
    <property type="term" value="F:DNA binding"/>
    <property type="evidence" value="ECO:0007669"/>
    <property type="project" value="UniProtKB-KW"/>
</dbReference>
<dbReference type="CDD" id="cd06171">
    <property type="entry name" value="Sigma70_r4"/>
    <property type="match status" value="1"/>
</dbReference>
<dbReference type="Proteomes" id="UP000659388">
    <property type="component" value="Unassembled WGS sequence"/>
</dbReference>
<dbReference type="SUPFAM" id="SSF88946">
    <property type="entry name" value="Sigma2 domain of RNA polymerase sigma factors"/>
    <property type="match status" value="1"/>
</dbReference>
<evidence type="ECO:0000259" key="7">
    <source>
        <dbReference type="Pfam" id="PF08281"/>
    </source>
</evidence>
<gene>
    <name evidence="8" type="ORF">JL102_17480</name>
</gene>
<dbReference type="Gene3D" id="1.10.10.10">
    <property type="entry name" value="Winged helix-like DNA-binding domain superfamily/Winged helix DNA-binding domain"/>
    <property type="match status" value="1"/>
</dbReference>
<evidence type="ECO:0000313" key="9">
    <source>
        <dbReference type="Proteomes" id="UP000659388"/>
    </source>
</evidence>
<evidence type="ECO:0000256" key="5">
    <source>
        <dbReference type="ARBA" id="ARBA00023163"/>
    </source>
</evidence>
<dbReference type="EMBL" id="JAESIY010000010">
    <property type="protein sequence ID" value="MBL3657946.1"/>
    <property type="molecule type" value="Genomic_DNA"/>
</dbReference>